<dbReference type="RefSeq" id="WP_086614489.1">
    <property type="nucleotide sequence ID" value="NZ_MTPX02000068.1"/>
</dbReference>
<accession>A0ABX4M9C3</accession>
<dbReference type="InterPro" id="IPR043129">
    <property type="entry name" value="ATPase_NBD"/>
</dbReference>
<gene>
    <name evidence="2" type="ORF">BW737_012600</name>
</gene>
<organism evidence="2 3">
    <name type="scientific">Actinomyces ruminis</name>
    <dbReference type="NCBI Taxonomy" id="1937003"/>
    <lineage>
        <taxon>Bacteria</taxon>
        <taxon>Bacillati</taxon>
        <taxon>Actinomycetota</taxon>
        <taxon>Actinomycetes</taxon>
        <taxon>Actinomycetales</taxon>
        <taxon>Actinomycetaceae</taxon>
        <taxon>Actinomyces</taxon>
    </lineage>
</organism>
<comment type="caution">
    <text evidence="2">The sequence shown here is derived from an EMBL/GenBank/DDBJ whole genome shotgun (WGS) entry which is preliminary data.</text>
</comment>
<dbReference type="CDD" id="cd23763">
    <property type="entry name" value="ASKHA_ATPase_ROK"/>
    <property type="match status" value="1"/>
</dbReference>
<dbReference type="Gene3D" id="3.30.420.40">
    <property type="match status" value="2"/>
</dbReference>
<dbReference type="PANTHER" id="PTHR18964:SF149">
    <property type="entry name" value="BIFUNCTIONAL UDP-N-ACETYLGLUCOSAMINE 2-EPIMERASE_N-ACETYLMANNOSAMINE KINASE"/>
    <property type="match status" value="1"/>
</dbReference>
<dbReference type="Pfam" id="PF00480">
    <property type="entry name" value="ROK"/>
    <property type="match status" value="1"/>
</dbReference>
<dbReference type="SUPFAM" id="SSF53067">
    <property type="entry name" value="Actin-like ATPase domain"/>
    <property type="match status" value="1"/>
</dbReference>
<comment type="similarity">
    <text evidence="1">Belongs to the ROK (NagC/XylR) family.</text>
</comment>
<sequence length="196" mass="20992">MRRLIREQSIDERRLAGACLAIPGPLDPISGAPDSPAWLPGWSAVPLGEVLGGHLEMSVPVVKDTLAAVIGENWVRGGETLDSTMIFVYVGTGTGLGLSINGEPVRGFSGNSGEVGTMMTALGSRTPGRHTGMDNDPAFIVERAHGLGLQPEPLPQRTDYDAVEWRLERLCAAATQGDGARMSFCAQRPRVWQNWS</sequence>
<evidence type="ECO:0000313" key="3">
    <source>
        <dbReference type="Proteomes" id="UP000194577"/>
    </source>
</evidence>
<protein>
    <submittedName>
        <fullName evidence="2">ROK family protein</fullName>
    </submittedName>
</protein>
<name>A0ABX4M9C3_9ACTO</name>
<keyword evidence="3" id="KW-1185">Reference proteome</keyword>
<evidence type="ECO:0000256" key="1">
    <source>
        <dbReference type="ARBA" id="ARBA00006479"/>
    </source>
</evidence>
<dbReference type="Proteomes" id="UP000194577">
    <property type="component" value="Unassembled WGS sequence"/>
</dbReference>
<proteinExistence type="inferred from homology"/>
<dbReference type="InterPro" id="IPR000600">
    <property type="entry name" value="ROK"/>
</dbReference>
<evidence type="ECO:0000313" key="2">
    <source>
        <dbReference type="EMBL" id="PHP52054.1"/>
    </source>
</evidence>
<dbReference type="EMBL" id="MTPX02000068">
    <property type="protein sequence ID" value="PHP52054.1"/>
    <property type="molecule type" value="Genomic_DNA"/>
</dbReference>
<reference evidence="2 3" key="1">
    <citation type="submission" date="2017-10" db="EMBL/GenBank/DDBJ databases">
        <title>Draft genome sequence of cellulolytic Actinomyces sp CtC72 isolated from cattle rumen fluid.</title>
        <authorList>
            <person name="Joshi A.J."/>
            <person name="Vasudevan G."/>
            <person name="Lanjekar V.B."/>
            <person name="Hivarkar S."/>
            <person name="Engineer A."/>
            <person name="Pore S.D."/>
            <person name="Dhakephalkar P.K."/>
            <person name="Dagar S."/>
        </authorList>
    </citation>
    <scope>NUCLEOTIDE SEQUENCE [LARGE SCALE GENOMIC DNA]</scope>
    <source>
        <strain evidence="3">CtC72</strain>
    </source>
</reference>
<dbReference type="PANTHER" id="PTHR18964">
    <property type="entry name" value="ROK (REPRESSOR, ORF, KINASE) FAMILY"/>
    <property type="match status" value="1"/>
</dbReference>